<evidence type="ECO:0000313" key="4">
    <source>
        <dbReference type="Proteomes" id="UP000074914"/>
    </source>
</evidence>
<feature type="coiled-coil region" evidence="1">
    <location>
        <begin position="477"/>
        <end position="504"/>
    </location>
</feature>
<organism evidence="3 4">
    <name type="scientific">Collimonas pratensis</name>
    <dbReference type="NCBI Taxonomy" id="279113"/>
    <lineage>
        <taxon>Bacteria</taxon>
        <taxon>Pseudomonadati</taxon>
        <taxon>Pseudomonadota</taxon>
        <taxon>Betaproteobacteria</taxon>
        <taxon>Burkholderiales</taxon>
        <taxon>Oxalobacteraceae</taxon>
        <taxon>Collimonas</taxon>
    </lineage>
</organism>
<evidence type="ECO:0000259" key="2">
    <source>
        <dbReference type="PROSITE" id="PS50011"/>
    </source>
</evidence>
<feature type="domain" description="Protein kinase" evidence="2">
    <location>
        <begin position="13"/>
        <end position="300"/>
    </location>
</feature>
<dbReference type="Gene3D" id="1.10.510.10">
    <property type="entry name" value="Transferase(Phosphotransferase) domain 1"/>
    <property type="match status" value="1"/>
</dbReference>
<keyword evidence="3" id="KW-0808">Transferase</keyword>
<accession>A0ABM5Z6U3</accession>
<reference evidence="3 4" key="1">
    <citation type="submission" date="2015-11" db="EMBL/GenBank/DDBJ databases">
        <title>Exploring the genomic traits of fungus-feeding bacterial genus Collimonas.</title>
        <authorList>
            <person name="Song C."/>
            <person name="Schmidt R."/>
            <person name="de Jager V."/>
            <person name="Krzyzanowska D."/>
            <person name="Jongedijk E."/>
            <person name="Cankar K."/>
            <person name="Beekwilder J."/>
            <person name="van Veen A."/>
            <person name="de Boer W."/>
            <person name="van Veen J.A."/>
            <person name="Garbeva P."/>
        </authorList>
    </citation>
    <scope>NUCLEOTIDE SEQUENCE [LARGE SCALE GENOMIC DNA]</scope>
    <source>
        <strain evidence="3 4">Ter291</strain>
    </source>
</reference>
<protein>
    <submittedName>
        <fullName evidence="3">Kinase domain protein</fullName>
    </submittedName>
</protein>
<dbReference type="InterPro" id="IPR000719">
    <property type="entry name" value="Prot_kinase_dom"/>
</dbReference>
<name>A0ABM5Z6U3_9BURK</name>
<dbReference type="PROSITE" id="PS50011">
    <property type="entry name" value="PROTEIN_KINASE_DOM"/>
    <property type="match status" value="1"/>
</dbReference>
<proteinExistence type="predicted"/>
<dbReference type="InterPro" id="IPR011009">
    <property type="entry name" value="Kinase-like_dom_sf"/>
</dbReference>
<evidence type="ECO:0000256" key="1">
    <source>
        <dbReference type="SAM" id="Coils"/>
    </source>
</evidence>
<keyword evidence="4" id="KW-1185">Reference proteome</keyword>
<dbReference type="EMBL" id="CP013236">
    <property type="protein sequence ID" value="AMP14891.1"/>
    <property type="molecule type" value="Genomic_DNA"/>
</dbReference>
<dbReference type="Proteomes" id="UP000074914">
    <property type="component" value="Chromosome"/>
</dbReference>
<evidence type="ECO:0000313" key="3">
    <source>
        <dbReference type="EMBL" id="AMP14891.1"/>
    </source>
</evidence>
<dbReference type="SUPFAM" id="SSF56112">
    <property type="entry name" value="Protein kinase-like (PK-like)"/>
    <property type="match status" value="1"/>
</dbReference>
<dbReference type="RefSeq" id="WP_156480063.1">
    <property type="nucleotide sequence ID" value="NZ_CP013236.1"/>
</dbReference>
<gene>
    <name evidence="3" type="ORF">CPter291_2634</name>
</gene>
<keyword evidence="1" id="KW-0175">Coiled coil</keyword>
<sequence length="647" mass="71502">MSKSLYDDSGQSVQLGVELGRGGEGSVYDTPSAGKDIVAKIYNSAVPQEKRAKLQAMSKVGDSYLRQISAWPSRLLSTPLNGPIVGFLMPKVAGYEPIHHLYSPAHRKQLFPKADFALLIATARNVAAAFDSIHAHGHVIGDVNQGNIVVTGNSTVKLIDCDSFQITEKGVIHICEVGVPHFTPPELQHLRSFRGIIRTPNHDNFGLAVLVFHLLFMGRHPYSGRFLGSGDMPLERAIAEYRFAYGPNNKSRLMDVPPSAPPLDLLPESMKRMVEVAFTEHGTKSLRPSASDWVRALQELSVNLKTCSVEAFHKYPNHLSTCPWCHLQSSTGAVFFVAPVTQVSSLPLTAGTTWQHIWAQINAISAPSELPNYATPTFAGTSRPLPPEITASKNSYRLQIAAAILGACVATFAVPDLWLLWLLMGFAVVYFAKDPLREERVIRNQALKTAQISFESRLTHYQRLGGTEQFKAKKHDLEKIKSQLETLATRYQVAQKKLRDSQQTKQLHAYLDRFFISQATIPGIGAGRTATLASFGIETAADIEPSRIRNVRGFGDSLTSELVRWRRSHESRFTFNPSQPIDPREVQALNVRFNSEQAHHELALRMGTEMLHQLRLSILSAQQQAKAALDDAALAVGQARADIAILK</sequence>
<keyword evidence="3" id="KW-0418">Kinase</keyword>
<dbReference type="GO" id="GO:0016301">
    <property type="term" value="F:kinase activity"/>
    <property type="evidence" value="ECO:0007669"/>
    <property type="project" value="UniProtKB-KW"/>
</dbReference>